<reference evidence="3" key="1">
    <citation type="journal article" date="2021" name="Nat. Commun.">
        <title>Genetic determinants of endophytism in the Arabidopsis root mycobiome.</title>
        <authorList>
            <person name="Mesny F."/>
            <person name="Miyauchi S."/>
            <person name="Thiergart T."/>
            <person name="Pickel B."/>
            <person name="Atanasova L."/>
            <person name="Karlsson M."/>
            <person name="Huettel B."/>
            <person name="Barry K.W."/>
            <person name="Haridas S."/>
            <person name="Chen C."/>
            <person name="Bauer D."/>
            <person name="Andreopoulos W."/>
            <person name="Pangilinan J."/>
            <person name="LaButti K."/>
            <person name="Riley R."/>
            <person name="Lipzen A."/>
            <person name="Clum A."/>
            <person name="Drula E."/>
            <person name="Henrissat B."/>
            <person name="Kohler A."/>
            <person name="Grigoriev I.V."/>
            <person name="Martin F.M."/>
            <person name="Hacquard S."/>
        </authorList>
    </citation>
    <scope>NUCLEOTIDE SEQUENCE</scope>
    <source>
        <strain evidence="3">MPI-CAGE-CH-0230</strain>
    </source>
</reference>
<accession>A0A9P8YCF3</accession>
<evidence type="ECO:0000313" key="4">
    <source>
        <dbReference type="Proteomes" id="UP000756346"/>
    </source>
</evidence>
<protein>
    <submittedName>
        <fullName evidence="3">Uncharacterized protein</fullName>
    </submittedName>
</protein>
<evidence type="ECO:0000256" key="1">
    <source>
        <dbReference type="SAM" id="MobiDB-lite"/>
    </source>
</evidence>
<organism evidence="3 4">
    <name type="scientific">Microdochium trichocladiopsis</name>
    <dbReference type="NCBI Taxonomy" id="1682393"/>
    <lineage>
        <taxon>Eukaryota</taxon>
        <taxon>Fungi</taxon>
        <taxon>Dikarya</taxon>
        <taxon>Ascomycota</taxon>
        <taxon>Pezizomycotina</taxon>
        <taxon>Sordariomycetes</taxon>
        <taxon>Xylariomycetidae</taxon>
        <taxon>Xylariales</taxon>
        <taxon>Microdochiaceae</taxon>
        <taxon>Microdochium</taxon>
    </lineage>
</organism>
<keyword evidence="2" id="KW-0812">Transmembrane</keyword>
<dbReference type="Proteomes" id="UP000756346">
    <property type="component" value="Unassembled WGS sequence"/>
</dbReference>
<dbReference type="EMBL" id="JAGTJQ010000004">
    <property type="protein sequence ID" value="KAH7033533.1"/>
    <property type="molecule type" value="Genomic_DNA"/>
</dbReference>
<comment type="caution">
    <text evidence="3">The sequence shown here is derived from an EMBL/GenBank/DDBJ whole genome shotgun (WGS) entry which is preliminary data.</text>
</comment>
<keyword evidence="4" id="KW-1185">Reference proteome</keyword>
<feature type="region of interest" description="Disordered" evidence="1">
    <location>
        <begin position="1"/>
        <end position="42"/>
    </location>
</feature>
<proteinExistence type="predicted"/>
<feature type="transmembrane region" description="Helical" evidence="2">
    <location>
        <begin position="138"/>
        <end position="162"/>
    </location>
</feature>
<feature type="transmembrane region" description="Helical" evidence="2">
    <location>
        <begin position="77"/>
        <end position="103"/>
    </location>
</feature>
<keyword evidence="2" id="KW-1133">Transmembrane helix</keyword>
<evidence type="ECO:0000256" key="2">
    <source>
        <dbReference type="SAM" id="Phobius"/>
    </source>
</evidence>
<evidence type="ECO:0000313" key="3">
    <source>
        <dbReference type="EMBL" id="KAH7033533.1"/>
    </source>
</evidence>
<feature type="transmembrane region" description="Helical" evidence="2">
    <location>
        <begin position="51"/>
        <end position="71"/>
    </location>
</feature>
<dbReference type="RefSeq" id="XP_046014365.1">
    <property type="nucleotide sequence ID" value="XM_046147869.1"/>
</dbReference>
<keyword evidence="2" id="KW-0472">Membrane</keyword>
<dbReference type="AlphaFoldDB" id="A0A9P8YCF3"/>
<gene>
    <name evidence="3" type="ORF">B0I36DRAFT_110233</name>
</gene>
<feature type="transmembrane region" description="Helical" evidence="2">
    <location>
        <begin position="115"/>
        <end position="132"/>
    </location>
</feature>
<sequence>MTGIVHHEVSAQGSNNMPTSVVRDGAPGARSSRQHLNTPERRTPRQVASSILSFGMMHLLGMTANIIGLVTNKSFESYLAFLIYLAASLFHGIFGMLTIYWLAQLSRSMAAKVHAGLVGASVFLVVALVVGVNLRFPLVWFCFPFVWFFPPFWACFVLEVWLGLGTRAKDMLVDIILKTAGLSGTVIGTDGRGTYVGLADGSEDDVRLQQYDRDTISVASTTDSPW</sequence>
<dbReference type="GeneID" id="70177415"/>
<name>A0A9P8YCF3_9PEZI</name>